<evidence type="ECO:0000313" key="2">
    <source>
        <dbReference type="Proteomes" id="UP000265798"/>
    </source>
</evidence>
<name>A0A396ZDF3_9LEPT</name>
<dbReference type="RefSeq" id="WP_118966620.1">
    <property type="nucleotide sequence ID" value="NZ_QHCT01000001.1"/>
</dbReference>
<reference evidence="2" key="1">
    <citation type="submission" date="2018-05" db="EMBL/GenBank/DDBJ databases">
        <title>Leptospira yasudae sp. nov. and Leptospira stimsonii sp. nov., two pathogenic species of the genus Leptospira isolated from environmental sources.</title>
        <authorList>
            <person name="Casanovas-Massana A."/>
            <person name="Hamond C."/>
            <person name="Santos L.A."/>
            <person name="Hacker K.P."/>
            <person name="Balassiano I."/>
            <person name="Medeiros M.A."/>
            <person name="Reis M.G."/>
            <person name="Ko A.I."/>
            <person name="Wunder E.A."/>
        </authorList>
    </citation>
    <scope>NUCLEOTIDE SEQUENCE [LARGE SCALE GENOMIC DNA]</scope>
    <source>
        <strain evidence="2">Yale</strain>
    </source>
</reference>
<protein>
    <submittedName>
        <fullName evidence="1">Uncharacterized protein</fullName>
    </submittedName>
</protein>
<gene>
    <name evidence="1" type="ORF">DLM75_00490</name>
</gene>
<evidence type="ECO:0000313" key="1">
    <source>
        <dbReference type="EMBL" id="RHX91767.1"/>
    </source>
</evidence>
<proteinExistence type="predicted"/>
<accession>A0A396ZDF3</accession>
<comment type="caution">
    <text evidence="1">The sequence shown here is derived from an EMBL/GenBank/DDBJ whole genome shotgun (WGS) entry which is preliminary data.</text>
</comment>
<dbReference type="EMBL" id="QHCT01000001">
    <property type="protein sequence ID" value="RHX91767.1"/>
    <property type="molecule type" value="Genomic_DNA"/>
</dbReference>
<organism evidence="1 2">
    <name type="scientific">Leptospira stimsonii</name>
    <dbReference type="NCBI Taxonomy" id="2202203"/>
    <lineage>
        <taxon>Bacteria</taxon>
        <taxon>Pseudomonadati</taxon>
        <taxon>Spirochaetota</taxon>
        <taxon>Spirochaetia</taxon>
        <taxon>Leptospirales</taxon>
        <taxon>Leptospiraceae</taxon>
        <taxon>Leptospira</taxon>
    </lineage>
</organism>
<dbReference type="Proteomes" id="UP000265798">
    <property type="component" value="Unassembled WGS sequence"/>
</dbReference>
<dbReference type="OrthoDB" id="337010at2"/>
<sequence length="219" mass="24496">MERKFFGIGVIFLFLSVIQCSRSENTVPPVLSALLLQNVSISSQVNAHSFTTVREMDENGVALPCVPNSTNPKSLTLKGDEWMAGGGILVYIKNEETSENVPLLFVEDNLPKFQTVIGKRYLAYLEFFIDGFNNTEIDGQALIVEFVAKEKDEISFYVTSQNAGLFVNGKAHESNLHYAPVGQNTLWNTPEERAQARRNNYNLYGGDNSVLEYVFDLNP</sequence>
<dbReference type="AlphaFoldDB" id="A0A396ZDF3"/>